<dbReference type="InterPro" id="IPR011021">
    <property type="entry name" value="Arrestin-like_N"/>
</dbReference>
<dbReference type="OMA" id="AMRDESM"/>
<organism>
    <name type="scientific">Pediculus humanus subsp. corporis</name>
    <name type="common">Body louse</name>
    <dbReference type="NCBI Taxonomy" id="121224"/>
    <lineage>
        <taxon>Eukaryota</taxon>
        <taxon>Metazoa</taxon>
        <taxon>Ecdysozoa</taxon>
        <taxon>Arthropoda</taxon>
        <taxon>Hexapoda</taxon>
        <taxon>Insecta</taxon>
        <taxon>Pterygota</taxon>
        <taxon>Neoptera</taxon>
        <taxon>Paraneoptera</taxon>
        <taxon>Psocodea</taxon>
        <taxon>Troctomorpha</taxon>
        <taxon>Phthiraptera</taxon>
        <taxon>Anoplura</taxon>
        <taxon>Pediculidae</taxon>
        <taxon>Pediculus</taxon>
    </lineage>
</organism>
<dbReference type="STRING" id="121224.E0VXE9"/>
<dbReference type="InterPro" id="IPR011022">
    <property type="entry name" value="Arrestin_C-like"/>
</dbReference>
<dbReference type="GeneID" id="8236244"/>
<proteinExistence type="inferred from homology"/>
<dbReference type="Pfam" id="PF02752">
    <property type="entry name" value="Arrestin_C"/>
    <property type="match status" value="1"/>
</dbReference>
<dbReference type="GO" id="GO:0005737">
    <property type="term" value="C:cytoplasm"/>
    <property type="evidence" value="ECO:0007669"/>
    <property type="project" value="TreeGrafter"/>
</dbReference>
<dbReference type="EnsemblMetazoa" id="PHUM499320-RA">
    <property type="protein sequence ID" value="PHUM499320-PA"/>
    <property type="gene ID" value="PHUM499320"/>
</dbReference>
<dbReference type="Gene3D" id="2.60.40.640">
    <property type="match status" value="2"/>
</dbReference>
<dbReference type="PANTHER" id="PTHR11188:SF144">
    <property type="entry name" value="ARRESTIN C-TERMINAL-LIKE DOMAIN-CONTAINING PROTEIN"/>
    <property type="match status" value="1"/>
</dbReference>
<dbReference type="InParanoid" id="E0VXE9"/>
<dbReference type="KEGG" id="phu:Phum_PHUM499320"/>
<dbReference type="InterPro" id="IPR050357">
    <property type="entry name" value="Arrestin_domain-protein"/>
</dbReference>
<dbReference type="Pfam" id="PF00339">
    <property type="entry name" value="Arrestin_N"/>
    <property type="match status" value="1"/>
</dbReference>
<comment type="similarity">
    <text evidence="1">Belongs to the arrestin family.</text>
</comment>
<keyword evidence="6" id="KW-1185">Reference proteome</keyword>
<dbReference type="HOGENOM" id="CLU_039221_2_1_1"/>
<evidence type="ECO:0000259" key="3">
    <source>
        <dbReference type="SMART" id="SM01017"/>
    </source>
</evidence>
<dbReference type="CTD" id="8236244"/>
<keyword evidence="2" id="KW-0716">Sensory transduction</keyword>
<dbReference type="GO" id="GO:0015031">
    <property type="term" value="P:protein transport"/>
    <property type="evidence" value="ECO:0007669"/>
    <property type="project" value="TreeGrafter"/>
</dbReference>
<sequence length="323" mass="36904">MRGKAHAEWKIVVNGEKRTVRDDQYFMDARNVIWGNENVDGNVPILPRGFHQFPFKFQLPESQLPCSFESKPGCIRYYVKVTVDIPYASPPQGIKYFTIIGPHIDCMDEQYLANKRTTCCLCCQRGPVTLHTQLERSAYVCGESIKLKANIDNQGEETARLKVKLLQFVEYFIDRGVFGTSKELQHVVLEYKGDVVQPNTRTKWDSNQCLIVPTMPPTVVGVCRVLQIYYVLKVNLELEKSGEDLLMHFPITVATVPFRIPNTNNVPKITYRVASHHVEGGMYIGPEFLLGEVYDGSNNTQETRETTVLYQPVYVNVVREEMT</sequence>
<dbReference type="eggNOG" id="KOG3780">
    <property type="taxonomic scope" value="Eukaryota"/>
</dbReference>
<feature type="domain" description="Arrestin C-terminal-like" evidence="3">
    <location>
        <begin position="124"/>
        <end position="258"/>
    </location>
</feature>
<accession>E0VXE9</accession>
<dbReference type="OrthoDB" id="7785529at2759"/>
<evidence type="ECO:0000313" key="4">
    <source>
        <dbReference type="EMBL" id="EEB18055.1"/>
    </source>
</evidence>
<dbReference type="RefSeq" id="XP_002430793.1">
    <property type="nucleotide sequence ID" value="XM_002430748.1"/>
</dbReference>
<dbReference type="PANTHER" id="PTHR11188">
    <property type="entry name" value="ARRESTIN DOMAIN CONTAINING PROTEIN"/>
    <property type="match status" value="1"/>
</dbReference>
<dbReference type="EMBL" id="AAZO01006051">
    <property type="status" value="NOT_ANNOTATED_CDS"/>
    <property type="molecule type" value="Genomic_DNA"/>
</dbReference>
<reference evidence="5" key="3">
    <citation type="submission" date="2021-02" db="UniProtKB">
        <authorList>
            <consortium name="EnsemblMetazoa"/>
        </authorList>
    </citation>
    <scope>IDENTIFICATION</scope>
    <source>
        <strain evidence="5">USDA</strain>
    </source>
</reference>
<evidence type="ECO:0000313" key="5">
    <source>
        <dbReference type="EnsemblMetazoa" id="PHUM499320-PA"/>
    </source>
</evidence>
<dbReference type="SUPFAM" id="SSF81296">
    <property type="entry name" value="E set domains"/>
    <property type="match status" value="2"/>
</dbReference>
<dbReference type="Proteomes" id="UP000009046">
    <property type="component" value="Unassembled WGS sequence"/>
</dbReference>
<reference evidence="4" key="1">
    <citation type="submission" date="2007-04" db="EMBL/GenBank/DDBJ databases">
        <title>Annotation of Pediculus humanus corporis strain USDA.</title>
        <authorList>
            <person name="Kirkness E."/>
            <person name="Hannick L."/>
            <person name="Hass B."/>
            <person name="Bruggner R."/>
            <person name="Lawson D."/>
            <person name="Bidwell S."/>
            <person name="Joardar V."/>
            <person name="Caler E."/>
            <person name="Walenz B."/>
            <person name="Inman J."/>
            <person name="Schobel S."/>
            <person name="Galinsky K."/>
            <person name="Amedeo P."/>
            <person name="Strausberg R."/>
        </authorList>
    </citation>
    <scope>NUCLEOTIDE SEQUENCE</scope>
    <source>
        <strain evidence="4">USDA</strain>
    </source>
</reference>
<dbReference type="EMBL" id="DS235830">
    <property type="protein sequence ID" value="EEB18055.1"/>
    <property type="molecule type" value="Genomic_DNA"/>
</dbReference>
<reference evidence="4" key="2">
    <citation type="submission" date="2007-04" db="EMBL/GenBank/DDBJ databases">
        <title>The genome of the human body louse.</title>
        <authorList>
            <consortium name="The Human Body Louse Genome Consortium"/>
            <person name="Kirkness E."/>
            <person name="Walenz B."/>
            <person name="Hass B."/>
            <person name="Bruggner R."/>
            <person name="Strausberg R."/>
        </authorList>
    </citation>
    <scope>NUCLEOTIDE SEQUENCE</scope>
    <source>
        <strain evidence="4">USDA</strain>
    </source>
</reference>
<gene>
    <name evidence="5" type="primary">8236244</name>
    <name evidence="4" type="ORF">Phum_PHUM499320</name>
</gene>
<evidence type="ECO:0000256" key="2">
    <source>
        <dbReference type="ARBA" id="ARBA00022606"/>
    </source>
</evidence>
<protein>
    <submittedName>
        <fullName evidence="4 5">Arrestin domain-containing protein, putative</fullName>
    </submittedName>
</protein>
<dbReference type="AlphaFoldDB" id="E0VXE9"/>
<dbReference type="SMART" id="SM01017">
    <property type="entry name" value="Arrestin_C"/>
    <property type="match status" value="1"/>
</dbReference>
<dbReference type="InterPro" id="IPR014752">
    <property type="entry name" value="Arrestin-like_C"/>
</dbReference>
<name>E0VXE9_PEDHC</name>
<dbReference type="VEuPathDB" id="VectorBase:PHUM499320"/>
<evidence type="ECO:0000256" key="1">
    <source>
        <dbReference type="ARBA" id="ARBA00005298"/>
    </source>
</evidence>
<evidence type="ECO:0000313" key="6">
    <source>
        <dbReference type="Proteomes" id="UP000009046"/>
    </source>
</evidence>
<dbReference type="InterPro" id="IPR014756">
    <property type="entry name" value="Ig_E-set"/>
</dbReference>